<accession>A0A0G1DAC1</accession>
<comment type="caution">
    <text evidence="1">The sequence shown here is derived from an EMBL/GenBank/DDBJ whole genome shotgun (WGS) entry which is preliminary data.</text>
</comment>
<dbReference type="Proteomes" id="UP000034678">
    <property type="component" value="Unassembled WGS sequence"/>
</dbReference>
<organism evidence="1 2">
    <name type="scientific">candidate division WWE3 bacterium GW2011_GWF2_42_42</name>
    <dbReference type="NCBI Taxonomy" id="1619142"/>
    <lineage>
        <taxon>Bacteria</taxon>
        <taxon>Katanobacteria</taxon>
    </lineage>
</organism>
<gene>
    <name evidence="1" type="ORF">UV26_C0030G0005</name>
</gene>
<proteinExistence type="predicted"/>
<dbReference type="EMBL" id="LCDU01000030">
    <property type="protein sequence ID" value="KKS59073.1"/>
    <property type="molecule type" value="Genomic_DNA"/>
</dbReference>
<dbReference type="STRING" id="1619142.UV26_C0030G0005"/>
<name>A0A0G1DAC1_UNCKA</name>
<evidence type="ECO:0000313" key="2">
    <source>
        <dbReference type="Proteomes" id="UP000034678"/>
    </source>
</evidence>
<sequence length="158" mass="18580">MFDWLTLPVLDYQIGLYQKSLKDAWEKRNKLLPVSNRLELDESLMMPVSSKPETFELPIHCLKDLKKYSVNFAWTQYQTDREQESKYNGVRSEVIRIETVGIGLSSNQFVRWLKPEFYRFEANYSDRGKQIANSLNLICSLDNTSFKMTQCYTLTKKG</sequence>
<protein>
    <submittedName>
        <fullName evidence="1">Uncharacterized protein</fullName>
    </submittedName>
</protein>
<reference evidence="1 2" key="1">
    <citation type="journal article" date="2015" name="Nature">
        <title>rRNA introns, odd ribosomes, and small enigmatic genomes across a large radiation of phyla.</title>
        <authorList>
            <person name="Brown C.T."/>
            <person name="Hug L.A."/>
            <person name="Thomas B.C."/>
            <person name="Sharon I."/>
            <person name="Castelle C.J."/>
            <person name="Singh A."/>
            <person name="Wilkins M.J."/>
            <person name="Williams K.H."/>
            <person name="Banfield J.F."/>
        </authorList>
    </citation>
    <scope>NUCLEOTIDE SEQUENCE [LARGE SCALE GENOMIC DNA]</scope>
</reference>
<evidence type="ECO:0000313" key="1">
    <source>
        <dbReference type="EMBL" id="KKS59073.1"/>
    </source>
</evidence>
<dbReference type="AlphaFoldDB" id="A0A0G1DAC1"/>